<dbReference type="InterPro" id="IPR002018">
    <property type="entry name" value="CarbesteraseB"/>
</dbReference>
<dbReference type="Proteomes" id="UP001177023">
    <property type="component" value="Unassembled WGS sequence"/>
</dbReference>
<feature type="compositionally biased region" description="Basic and acidic residues" evidence="5">
    <location>
        <begin position="612"/>
        <end position="622"/>
    </location>
</feature>
<keyword evidence="8" id="KW-1185">Reference proteome</keyword>
<dbReference type="SUPFAM" id="SSF53474">
    <property type="entry name" value="alpha/beta-Hydrolases"/>
    <property type="match status" value="1"/>
</dbReference>
<dbReference type="PANTHER" id="PTHR44590">
    <property type="entry name" value="CARBOXYLIC ESTER HYDROLASE-RELATED"/>
    <property type="match status" value="1"/>
</dbReference>
<gene>
    <name evidence="7" type="ORF">MSPICULIGERA_LOCUS17535</name>
</gene>
<name>A0AA36D3U5_9BILA</name>
<accession>A0AA36D3U5</accession>
<dbReference type="EMBL" id="CATQJA010002656">
    <property type="protein sequence ID" value="CAJ0579312.1"/>
    <property type="molecule type" value="Genomic_DNA"/>
</dbReference>
<comment type="caution">
    <text evidence="7">The sequence shown here is derived from an EMBL/GenBank/DDBJ whole genome shotgun (WGS) entry which is preliminary data.</text>
</comment>
<evidence type="ECO:0000256" key="5">
    <source>
        <dbReference type="SAM" id="MobiDB-lite"/>
    </source>
</evidence>
<protein>
    <recommendedName>
        <fullName evidence="4">Carboxylic ester hydrolase</fullName>
        <ecNumber evidence="4">3.1.1.-</ecNumber>
    </recommendedName>
</protein>
<dbReference type="InterPro" id="IPR029058">
    <property type="entry name" value="AB_hydrolase_fold"/>
</dbReference>
<evidence type="ECO:0000313" key="7">
    <source>
        <dbReference type="EMBL" id="CAJ0579312.1"/>
    </source>
</evidence>
<evidence type="ECO:0000259" key="6">
    <source>
        <dbReference type="Pfam" id="PF00135"/>
    </source>
</evidence>
<feature type="region of interest" description="Disordered" evidence="5">
    <location>
        <begin position="540"/>
        <end position="626"/>
    </location>
</feature>
<comment type="similarity">
    <text evidence="1 4">Belongs to the type-B carboxylesterase/lipase family.</text>
</comment>
<dbReference type="InterPro" id="IPR019826">
    <property type="entry name" value="Carboxylesterase_B_AS"/>
</dbReference>
<dbReference type="Gene3D" id="3.40.50.1820">
    <property type="entry name" value="alpha/beta hydrolase"/>
    <property type="match status" value="1"/>
</dbReference>
<dbReference type="PROSITE" id="PS00122">
    <property type="entry name" value="CARBOXYLESTERASE_B_1"/>
    <property type="match status" value="1"/>
</dbReference>
<proteinExistence type="inferred from homology"/>
<keyword evidence="3 4" id="KW-0378">Hydrolase</keyword>
<feature type="domain" description="Carboxylesterase type B" evidence="6">
    <location>
        <begin position="10"/>
        <end position="504"/>
    </location>
</feature>
<dbReference type="PANTHER" id="PTHR44590:SF4">
    <property type="entry name" value="CARBOXYLIC ESTER HYDROLASE"/>
    <property type="match status" value="1"/>
</dbReference>
<evidence type="ECO:0000256" key="4">
    <source>
        <dbReference type="RuleBase" id="RU361235"/>
    </source>
</evidence>
<dbReference type="AlphaFoldDB" id="A0AA36D3U5"/>
<feature type="compositionally biased region" description="Basic and acidic residues" evidence="5">
    <location>
        <begin position="548"/>
        <end position="563"/>
    </location>
</feature>
<feature type="compositionally biased region" description="Polar residues" evidence="5">
    <location>
        <begin position="564"/>
        <end position="592"/>
    </location>
</feature>
<keyword evidence="2" id="KW-0719">Serine esterase</keyword>
<evidence type="ECO:0000256" key="2">
    <source>
        <dbReference type="ARBA" id="ARBA00022487"/>
    </source>
</evidence>
<sequence>MRLKKKRPLEVVTQYGTVEGFRVKVDETEADVFLGVPYAKPPLGELRFRRPQPPDRWPGVLKCVKYKERSIQKSHFIERLLMNRCSEDCLYLNIFTPKIEDDKILQKYPVFFYIHGGGFMMDTPARYDVAKLCRQFVSRDVILVTIQYRLGFLGFFSTGDSACPGNMGMFDQVLALDWVRNNIEAFGGDPKAMTVGGQSAGAVSADLLSISPYTRGKFQRKMCLGGSSFCHWAVVKREMIVEYCRKKAEQLGWPKRPGDQLTLNDNDAMMDWLRTLPAACVFEEGRLPLGPVYDGDFLPKNVRYLRDRGPSMRSLVGVGQYEALAFAPLGRLKCDEEDIRRMIRTLARNSKDFDEKEITQMITQIYGDGERLATTRDGIARQYIQMASDIISNHACWRFINYYQKRNVETYAYSFEHTSHRVYGLFGLLLPFHGASHGSEIAYFLDFNLFHSPLGRDKNDLKMAELTADYFVSFIRTGDPNNHGKPALPDWPVVGAGEVAADKIFAMALQPKVRFEAWGSRMRQLDLIIERVLWVHELNSSSKRTHQAAKDDPDPVARSESRTQRSPSPDSHNSVTQASPSPKSSRNLSTIPRVSFAEDLSSAREGPSSSPDRTRSEDRKSDPTLCPLKINSFNSMPSILLLLLPAEEADSPKNYHTTLRGVRVACRLRGKFHKQSIKFPS</sequence>
<evidence type="ECO:0000256" key="1">
    <source>
        <dbReference type="ARBA" id="ARBA00005964"/>
    </source>
</evidence>
<dbReference type="EC" id="3.1.1.-" evidence="4"/>
<dbReference type="PROSITE" id="PS00941">
    <property type="entry name" value="CARBOXYLESTERASE_B_2"/>
    <property type="match status" value="1"/>
</dbReference>
<evidence type="ECO:0000313" key="8">
    <source>
        <dbReference type="Proteomes" id="UP001177023"/>
    </source>
</evidence>
<dbReference type="InterPro" id="IPR019819">
    <property type="entry name" value="Carboxylesterase_B_CS"/>
</dbReference>
<evidence type="ECO:0000256" key="3">
    <source>
        <dbReference type="ARBA" id="ARBA00022801"/>
    </source>
</evidence>
<organism evidence="7 8">
    <name type="scientific">Mesorhabditis spiculigera</name>
    <dbReference type="NCBI Taxonomy" id="96644"/>
    <lineage>
        <taxon>Eukaryota</taxon>
        <taxon>Metazoa</taxon>
        <taxon>Ecdysozoa</taxon>
        <taxon>Nematoda</taxon>
        <taxon>Chromadorea</taxon>
        <taxon>Rhabditida</taxon>
        <taxon>Rhabditina</taxon>
        <taxon>Rhabditomorpha</taxon>
        <taxon>Rhabditoidea</taxon>
        <taxon>Rhabditidae</taxon>
        <taxon>Mesorhabditinae</taxon>
        <taxon>Mesorhabditis</taxon>
    </lineage>
</organism>
<dbReference type="GO" id="GO:0052689">
    <property type="term" value="F:carboxylic ester hydrolase activity"/>
    <property type="evidence" value="ECO:0007669"/>
    <property type="project" value="UniProtKB-KW"/>
</dbReference>
<reference evidence="7" key="1">
    <citation type="submission" date="2023-06" db="EMBL/GenBank/DDBJ databases">
        <authorList>
            <person name="Delattre M."/>
        </authorList>
    </citation>
    <scope>NUCLEOTIDE SEQUENCE</scope>
    <source>
        <strain evidence="7">AF72</strain>
    </source>
</reference>
<feature type="non-terminal residue" evidence="7">
    <location>
        <position position="681"/>
    </location>
</feature>
<dbReference type="Pfam" id="PF00135">
    <property type="entry name" value="COesterase"/>
    <property type="match status" value="1"/>
</dbReference>